<proteinExistence type="predicted"/>
<evidence type="ECO:0000313" key="1">
    <source>
        <dbReference type="EMBL" id="KAF2495948.1"/>
    </source>
</evidence>
<keyword evidence="2" id="KW-1185">Reference proteome</keyword>
<name>A0A6A6QTW5_9PEZI</name>
<dbReference type="OrthoDB" id="3736456at2759"/>
<dbReference type="Proteomes" id="UP000799750">
    <property type="component" value="Unassembled WGS sequence"/>
</dbReference>
<protein>
    <submittedName>
        <fullName evidence="1">Uncharacterized protein</fullName>
    </submittedName>
</protein>
<reference evidence="1" key="1">
    <citation type="journal article" date="2020" name="Stud. Mycol.">
        <title>101 Dothideomycetes genomes: a test case for predicting lifestyles and emergence of pathogens.</title>
        <authorList>
            <person name="Haridas S."/>
            <person name="Albert R."/>
            <person name="Binder M."/>
            <person name="Bloem J."/>
            <person name="Labutti K."/>
            <person name="Salamov A."/>
            <person name="Andreopoulos B."/>
            <person name="Baker S."/>
            <person name="Barry K."/>
            <person name="Bills G."/>
            <person name="Bluhm B."/>
            <person name="Cannon C."/>
            <person name="Castanera R."/>
            <person name="Culley D."/>
            <person name="Daum C."/>
            <person name="Ezra D."/>
            <person name="Gonzalez J."/>
            <person name="Henrissat B."/>
            <person name="Kuo A."/>
            <person name="Liang C."/>
            <person name="Lipzen A."/>
            <person name="Lutzoni F."/>
            <person name="Magnuson J."/>
            <person name="Mondo S."/>
            <person name="Nolan M."/>
            <person name="Ohm R."/>
            <person name="Pangilinan J."/>
            <person name="Park H.-J."/>
            <person name="Ramirez L."/>
            <person name="Alfaro M."/>
            <person name="Sun H."/>
            <person name="Tritt A."/>
            <person name="Yoshinaga Y."/>
            <person name="Zwiers L.-H."/>
            <person name="Turgeon B."/>
            <person name="Goodwin S."/>
            <person name="Spatafora J."/>
            <person name="Crous P."/>
            <person name="Grigoriev I."/>
        </authorList>
    </citation>
    <scope>NUCLEOTIDE SEQUENCE</scope>
    <source>
        <strain evidence="1">CBS 269.34</strain>
    </source>
</reference>
<gene>
    <name evidence="1" type="ORF">BU16DRAFT_581399</name>
</gene>
<dbReference type="AlphaFoldDB" id="A0A6A6QTW5"/>
<sequence>MSRGAKVLRQGAVQSVADNELVPTTKPYQASRLELLPPEIRLRIYFQLGIPDGHRGWYTCPDGKCTDQAHYRIPITNDGDFGPPGYRHPEHYQTSFLGCKIQKYTFDEYKDRRGIVDGRTDSENVDVLHDRYAGHDAEYFGLLCVNKFFCADIYSQTFSKIPVAIGFQLSNRAIHRNNWANVRKRGDEIEEPKYERMALSPFSFRFITSLILTYELGQNYAAEMPHGLHTCRRKTGALLQKQAMSIRYIARHCPALRNLEVQPSIEFFVRGKLSLVDTMAFAMRELVQGCPELEQISFAYNETRKVDLADFPELGEDSDYSDKFFHDLLFEEDVWFSIFNEKDCLELRGVPQYLREDRAAEWAKSVLSKMRNWNRLEPDAVPIEVYYKKVGLWGEKYSTAHWFNMEGRIVSNDSKNEYCARSRRGSSLGGW</sequence>
<evidence type="ECO:0000313" key="2">
    <source>
        <dbReference type="Proteomes" id="UP000799750"/>
    </source>
</evidence>
<organism evidence="1 2">
    <name type="scientific">Lophium mytilinum</name>
    <dbReference type="NCBI Taxonomy" id="390894"/>
    <lineage>
        <taxon>Eukaryota</taxon>
        <taxon>Fungi</taxon>
        <taxon>Dikarya</taxon>
        <taxon>Ascomycota</taxon>
        <taxon>Pezizomycotina</taxon>
        <taxon>Dothideomycetes</taxon>
        <taxon>Pleosporomycetidae</taxon>
        <taxon>Mytilinidiales</taxon>
        <taxon>Mytilinidiaceae</taxon>
        <taxon>Lophium</taxon>
    </lineage>
</organism>
<dbReference type="EMBL" id="MU004188">
    <property type="protein sequence ID" value="KAF2495948.1"/>
    <property type="molecule type" value="Genomic_DNA"/>
</dbReference>
<accession>A0A6A6QTW5</accession>